<feature type="compositionally biased region" description="Low complexity" evidence="1">
    <location>
        <begin position="813"/>
        <end position="824"/>
    </location>
</feature>
<feature type="compositionally biased region" description="Polar residues" evidence="1">
    <location>
        <begin position="384"/>
        <end position="404"/>
    </location>
</feature>
<feature type="compositionally biased region" description="Polar residues" evidence="1">
    <location>
        <begin position="1028"/>
        <end position="1050"/>
    </location>
</feature>
<organism evidence="2 3">
    <name type="scientific">Microbotryum intermedium</name>
    <dbReference type="NCBI Taxonomy" id="269621"/>
    <lineage>
        <taxon>Eukaryota</taxon>
        <taxon>Fungi</taxon>
        <taxon>Dikarya</taxon>
        <taxon>Basidiomycota</taxon>
        <taxon>Pucciniomycotina</taxon>
        <taxon>Microbotryomycetes</taxon>
        <taxon>Microbotryales</taxon>
        <taxon>Microbotryaceae</taxon>
        <taxon>Microbotryum</taxon>
    </lineage>
</organism>
<feature type="compositionally biased region" description="Low complexity" evidence="1">
    <location>
        <begin position="758"/>
        <end position="775"/>
    </location>
</feature>
<feature type="region of interest" description="Disordered" evidence="1">
    <location>
        <begin position="942"/>
        <end position="991"/>
    </location>
</feature>
<dbReference type="Proteomes" id="UP000198372">
    <property type="component" value="Unassembled WGS sequence"/>
</dbReference>
<feature type="region of interest" description="Disordered" evidence="1">
    <location>
        <begin position="516"/>
        <end position="542"/>
    </location>
</feature>
<name>A0A238FCA6_9BASI</name>
<feature type="region of interest" description="Disordered" evidence="1">
    <location>
        <begin position="114"/>
        <end position="295"/>
    </location>
</feature>
<feature type="region of interest" description="Disordered" evidence="1">
    <location>
        <begin position="640"/>
        <end position="686"/>
    </location>
</feature>
<feature type="region of interest" description="Disordered" evidence="1">
    <location>
        <begin position="1028"/>
        <end position="1051"/>
    </location>
</feature>
<dbReference type="STRING" id="269621.A0A238FCA6"/>
<dbReference type="OrthoDB" id="2526945at2759"/>
<feature type="compositionally biased region" description="Polar residues" evidence="1">
    <location>
        <begin position="134"/>
        <end position="148"/>
    </location>
</feature>
<reference evidence="3" key="1">
    <citation type="submission" date="2016-09" db="EMBL/GenBank/DDBJ databases">
        <authorList>
            <person name="Jeantristanb JTB J.-T."/>
            <person name="Ricardo R."/>
        </authorList>
    </citation>
    <scope>NUCLEOTIDE SEQUENCE [LARGE SCALE GENOMIC DNA]</scope>
</reference>
<sequence length="1078" mass="114376">MFKPCMSTSPYAHNPMEGVFGFAVPSSSTVAAPMIALQSAHSNNRRNSSSAVRLLPLWAARSSSIPTCPLPLPSSTPARTVTLEWAMSRDSAPAASTSSLPRTRQTRISDHLKTIKASSSSPKPKQLAAVAPASSDSVMGSTKATATPKSIAAKTRRSARSTRSTPEIDQVQAGTSPVVEQLPTGSGKAQGWSDEHASPQQPRLQSHQALEEQHTLTDAHPQSLASTSTTRISTRSSGKHALGDVGQSGSVASTETSTLTQQAPPSLQRVAPTSSTGGGETLGRRSLPIRSAPPHLEITTTDHAALTFVSLSTKSPFLTLESPSTPTYATTRARSHRRQSSTSTSTTTTTTTTTATTVMPSPASSCSTQLPPPSTPPSRDGSFSVASAASRSKAGPSTPSSQQNVRLLAFSNPRSSTSFVPELMPALHDIGVGSSSGTQRSFKDKSSLVAAHVEGMGRVALSRDILFEHFGSRTAERAIAAAAANSANAASPTEELPPLKFGKGAEALGDPIEFQAFRPAAPGRRRSPSFVPRRGGGKMGAHKVDARIGKVKSWLESDDEEDVENVEAVAWSGLPRKADDWDIEPHGIGREALISKRLEPEIEVRTVQESDADDSSAEVEQLRVRVGGKNITALLVSKKRRVQEDEDGNDAPADDEASDELVDEPSKSRSSKGKRRAVEASCDCEDEAHTDVCPTRDATAAAVFGRPPKTPTLSRSEPMFSASSLSPRPTHYFLSSGPDMALAPSPQASPSPRRRSQPSHPHSPTNPTVSVPVTPQFNQPRADYSPRSPLFYRSARMRMMSGQFEDPSQAHHATGGWTAGWDGTNSGYEDPNSFPAISFQSSEEDEWHDLTLTPTRALGSSSSFSWAETMLSPNASGRRSRVPSGVALMGATSASQDFLGALHHERVPSNGAFSATMASHVAQRLFSATSPTQTHQHLPAFAGQTSSSYSSSASHQSALGHHRTPSTPFSARQHVRSNSHRRAPSSSSWLHPESVLAPAPIIEKPPGYPFSPSPSAASDSPANLRGLSSTPMQVSSSAPVWPTTPNQHALSSDMAKSASGHEMDFIHSSMMLDDYMMS</sequence>
<dbReference type="AlphaFoldDB" id="A0A238FCA6"/>
<accession>A0A238FCA6</accession>
<feature type="compositionally biased region" description="Basic residues" evidence="1">
    <location>
        <begin position="973"/>
        <end position="983"/>
    </location>
</feature>
<evidence type="ECO:0000313" key="3">
    <source>
        <dbReference type="Proteomes" id="UP000198372"/>
    </source>
</evidence>
<feature type="compositionally biased region" description="Polar residues" evidence="1">
    <location>
        <begin position="711"/>
        <end position="727"/>
    </location>
</feature>
<feature type="compositionally biased region" description="Polar residues" evidence="1">
    <location>
        <begin position="198"/>
        <end position="208"/>
    </location>
</feature>
<proteinExistence type="predicted"/>
<feature type="compositionally biased region" description="Polar residues" evidence="1">
    <location>
        <begin position="247"/>
        <end position="275"/>
    </location>
</feature>
<feature type="compositionally biased region" description="Low complexity" evidence="1">
    <location>
        <begin position="340"/>
        <end position="357"/>
    </location>
</feature>
<feature type="region of interest" description="Disordered" evidence="1">
    <location>
        <begin position="703"/>
        <end position="787"/>
    </location>
</feature>
<gene>
    <name evidence="2" type="ORF">BQ2448_3060</name>
</gene>
<feature type="region of interest" description="Disordered" evidence="1">
    <location>
        <begin position="805"/>
        <end position="832"/>
    </location>
</feature>
<feature type="compositionally biased region" description="Low complexity" evidence="1">
    <location>
        <begin position="226"/>
        <end position="236"/>
    </location>
</feature>
<feature type="compositionally biased region" description="Acidic residues" evidence="1">
    <location>
        <begin position="644"/>
        <end position="663"/>
    </location>
</feature>
<evidence type="ECO:0000256" key="1">
    <source>
        <dbReference type="SAM" id="MobiDB-lite"/>
    </source>
</evidence>
<feature type="compositionally biased region" description="Polar residues" evidence="1">
    <location>
        <begin position="317"/>
        <end position="328"/>
    </location>
</feature>
<keyword evidence="3" id="KW-1185">Reference proteome</keyword>
<evidence type="ECO:0000313" key="2">
    <source>
        <dbReference type="EMBL" id="SCV71472.1"/>
    </source>
</evidence>
<dbReference type="EMBL" id="FMSP01000007">
    <property type="protein sequence ID" value="SCV71472.1"/>
    <property type="molecule type" value="Genomic_DNA"/>
</dbReference>
<feature type="region of interest" description="Disordered" evidence="1">
    <location>
        <begin position="317"/>
        <end position="404"/>
    </location>
</feature>
<feature type="compositionally biased region" description="Low complexity" evidence="1">
    <location>
        <begin position="946"/>
        <end position="957"/>
    </location>
</feature>
<protein>
    <submittedName>
        <fullName evidence="2">BQ2448_3060 protein</fullName>
    </submittedName>
</protein>